<keyword evidence="3" id="KW-0378">Hydrolase</keyword>
<comment type="similarity">
    <text evidence="1">Belongs to the cycloisomerase 2 family.</text>
</comment>
<comment type="caution">
    <text evidence="3">The sequence shown here is derived from an EMBL/GenBank/DDBJ whole genome shotgun (WGS) entry which is preliminary data.</text>
</comment>
<organism evidence="3 4">
    <name type="scientific">Aquirufa echingensis</name>
    <dbReference type="NCBI Taxonomy" id="3096516"/>
    <lineage>
        <taxon>Bacteria</taxon>
        <taxon>Pseudomonadati</taxon>
        <taxon>Bacteroidota</taxon>
        <taxon>Cytophagia</taxon>
        <taxon>Cytophagales</taxon>
        <taxon>Flectobacillaceae</taxon>
        <taxon>Aquirufa</taxon>
    </lineage>
</organism>
<reference evidence="3 4" key="1">
    <citation type="submission" date="2024-03" db="EMBL/GenBank/DDBJ databases">
        <title>Aquirufa genome sequencing.</title>
        <authorList>
            <person name="Pitt A."/>
            <person name="Hahn M.W."/>
        </authorList>
    </citation>
    <scope>NUCLEOTIDE SEQUENCE [LARGE SCALE GENOMIC DNA]</scope>
    <source>
        <strain evidence="3 4">PLAD-142S6K</strain>
    </source>
</reference>
<keyword evidence="2" id="KW-0119">Carbohydrate metabolism</keyword>
<dbReference type="Proteomes" id="UP001598114">
    <property type="component" value="Unassembled WGS sequence"/>
</dbReference>
<evidence type="ECO:0000256" key="2">
    <source>
        <dbReference type="ARBA" id="ARBA00022526"/>
    </source>
</evidence>
<dbReference type="EC" id="3.1.1.-" evidence="3"/>
<protein>
    <submittedName>
        <fullName evidence="3">Lactonase family protein</fullName>
        <ecNumber evidence="3">3.1.1.-</ecNumber>
    </submittedName>
</protein>
<keyword evidence="4" id="KW-1185">Reference proteome</keyword>
<dbReference type="InterPro" id="IPR050282">
    <property type="entry name" value="Cycloisomerase_2"/>
</dbReference>
<dbReference type="GO" id="GO:0016787">
    <property type="term" value="F:hydrolase activity"/>
    <property type="evidence" value="ECO:0007669"/>
    <property type="project" value="UniProtKB-KW"/>
</dbReference>
<dbReference type="InterPro" id="IPR015943">
    <property type="entry name" value="WD40/YVTN_repeat-like_dom_sf"/>
</dbReference>
<gene>
    <name evidence="3" type="ORF">SKC38_01530</name>
</gene>
<dbReference type="InterPro" id="IPR011048">
    <property type="entry name" value="Haem_d1_sf"/>
</dbReference>
<keyword evidence="2" id="KW-0313">Glucose metabolism</keyword>
<evidence type="ECO:0000256" key="1">
    <source>
        <dbReference type="ARBA" id="ARBA00005564"/>
    </source>
</evidence>
<sequence length="354" mass="39579">MLVFIHTLISLFSTPADTLLVGSYTQQGNPGIAFMDTKTKQVLESLDVPQASYQYMTPDKQYLFSVSEQVNNAGAVHSFKKNKQGKWEFVNQQLTEGDAPCHINFRKKSQTLYTANYMGGSVSVFQTKEGEISAMSQKLEYFGKGIYPQQSESHAHMVVLSAKEDQLHVSDLGADKIYHYAIRPDGLLETKYSITQFPAGTGPRHFVFSADEKFVYIVGELSGTVDVYAVQNGEWKAIQRETIDFSKGTEPKASADIHISPNGQWLLASNRITQNSLVVFRIGESGRLNFTREIMVGKVPRNFQFDRSGKKIFVACKDENRIQQFSFNPETGEMADLKADIEVKSPVALLDIGL</sequence>
<accession>A0ABW6CVD8</accession>
<evidence type="ECO:0000313" key="3">
    <source>
        <dbReference type="EMBL" id="MFD3274904.1"/>
    </source>
</evidence>
<dbReference type="EMBL" id="JBBKYA010000001">
    <property type="protein sequence ID" value="MFD3274904.1"/>
    <property type="molecule type" value="Genomic_DNA"/>
</dbReference>
<dbReference type="PANTHER" id="PTHR30344">
    <property type="entry name" value="6-PHOSPHOGLUCONOLACTONASE-RELATED"/>
    <property type="match status" value="1"/>
</dbReference>
<name>A0ABW6CVD8_9BACT</name>
<proteinExistence type="inferred from homology"/>
<dbReference type="InterPro" id="IPR019405">
    <property type="entry name" value="Lactonase_7-beta_prop"/>
</dbReference>
<evidence type="ECO:0000313" key="4">
    <source>
        <dbReference type="Proteomes" id="UP001598114"/>
    </source>
</evidence>
<dbReference type="SUPFAM" id="SSF51004">
    <property type="entry name" value="C-terminal (heme d1) domain of cytochrome cd1-nitrite reductase"/>
    <property type="match status" value="1"/>
</dbReference>
<dbReference type="Pfam" id="PF10282">
    <property type="entry name" value="Lactonase"/>
    <property type="match status" value="1"/>
</dbReference>
<dbReference type="PANTHER" id="PTHR30344:SF1">
    <property type="entry name" value="6-PHOSPHOGLUCONOLACTONASE"/>
    <property type="match status" value="1"/>
</dbReference>
<dbReference type="Gene3D" id="2.130.10.10">
    <property type="entry name" value="YVTN repeat-like/Quinoprotein amine dehydrogenase"/>
    <property type="match status" value="1"/>
</dbReference>
<dbReference type="RefSeq" id="WP_377974490.1">
    <property type="nucleotide sequence ID" value="NZ_JBBKYA010000001.1"/>
</dbReference>